<dbReference type="Proteomes" id="UP001589792">
    <property type="component" value="Unassembled WGS sequence"/>
</dbReference>
<organism evidence="1 2">
    <name type="scientific">Serratia aquatilis</name>
    <dbReference type="NCBI Taxonomy" id="1737515"/>
    <lineage>
        <taxon>Bacteria</taxon>
        <taxon>Pseudomonadati</taxon>
        <taxon>Pseudomonadota</taxon>
        <taxon>Gammaproteobacteria</taxon>
        <taxon>Enterobacterales</taxon>
        <taxon>Yersiniaceae</taxon>
        <taxon>Serratia</taxon>
    </lineage>
</organism>
<sequence length="60" mass="6306">METVSKIMLNEIWKSLVHNPAPLEQITLCGEGALASVFPVSELATACWGAAGLACAHHST</sequence>
<dbReference type="RefSeq" id="WP_380675751.1">
    <property type="nucleotide sequence ID" value="NZ_CP173186.1"/>
</dbReference>
<keyword evidence="2" id="KW-1185">Reference proteome</keyword>
<name>A0ABV6EEA5_9GAMM</name>
<evidence type="ECO:0000313" key="2">
    <source>
        <dbReference type="Proteomes" id="UP001589792"/>
    </source>
</evidence>
<reference evidence="1 2" key="1">
    <citation type="submission" date="2024-09" db="EMBL/GenBank/DDBJ databases">
        <authorList>
            <person name="Sun Q."/>
            <person name="Mori K."/>
        </authorList>
    </citation>
    <scope>NUCLEOTIDE SEQUENCE [LARGE SCALE GENOMIC DNA]</scope>
    <source>
        <strain evidence="1 2">CCM 8626</strain>
    </source>
</reference>
<evidence type="ECO:0000313" key="1">
    <source>
        <dbReference type="EMBL" id="MFC0227315.1"/>
    </source>
</evidence>
<dbReference type="EMBL" id="JBHLXG010000010">
    <property type="protein sequence ID" value="MFC0227315.1"/>
    <property type="molecule type" value="Genomic_DNA"/>
</dbReference>
<comment type="caution">
    <text evidence="1">The sequence shown here is derived from an EMBL/GenBank/DDBJ whole genome shotgun (WGS) entry which is preliminary data.</text>
</comment>
<proteinExistence type="predicted"/>
<protein>
    <submittedName>
        <fullName evidence="1">Uncharacterized protein</fullName>
    </submittedName>
</protein>
<accession>A0ABV6EEA5</accession>
<gene>
    <name evidence="1" type="ORF">ACFFJ3_12495</name>
</gene>